<accession>A0A1I8BEG8</accession>
<evidence type="ECO:0000313" key="2">
    <source>
        <dbReference type="WBParaSite" id="MhA1_Contig2092.frz3.gene6"/>
    </source>
</evidence>
<sequence length="305" mass="35709">MPVLVEPLNTNLQLNSNEDLFLKSWQITDIDPPHNGHDGDQMPVISPLYPEQNTAYNVNLFTRKLITKIMKEAYNLLENEENNNYLKLFDNFDYKKYYDYFILITCLETKIQINNNCISVKARLRITLLNWAKSDKINALLGQYHVVSSFQRKEENCLIDGLYGSCTVWIVGIKLIDSTNTDYTKLSNTMIDMLEHYTKFLNKGSLNVKSFLADQSEIEQKILSFINDKYNNLTNHSNLNKIEVNYQNKHQYKSQPYFGPSQNLRKENPLDHNKLILPNICDNDLNDNFVFLPKQMDLVIYFNFC</sequence>
<dbReference type="PANTHER" id="PTHR10682:SF10">
    <property type="entry name" value="POLYNUCLEOTIDE ADENYLYLTRANSFERASE"/>
    <property type="match status" value="1"/>
</dbReference>
<dbReference type="Proteomes" id="UP000095281">
    <property type="component" value="Unplaced"/>
</dbReference>
<name>A0A1I8BEG8_MELHA</name>
<reference evidence="2" key="1">
    <citation type="submission" date="2016-11" db="UniProtKB">
        <authorList>
            <consortium name="WormBaseParasite"/>
        </authorList>
    </citation>
    <scope>IDENTIFICATION</scope>
</reference>
<dbReference type="SUPFAM" id="SSF81631">
    <property type="entry name" value="PAP/OAS1 substrate-binding domain"/>
    <property type="match status" value="1"/>
</dbReference>
<proteinExistence type="predicted"/>
<organism evidence="1 2">
    <name type="scientific">Meloidogyne hapla</name>
    <name type="common">Root-knot nematode worm</name>
    <dbReference type="NCBI Taxonomy" id="6305"/>
    <lineage>
        <taxon>Eukaryota</taxon>
        <taxon>Metazoa</taxon>
        <taxon>Ecdysozoa</taxon>
        <taxon>Nematoda</taxon>
        <taxon>Chromadorea</taxon>
        <taxon>Rhabditida</taxon>
        <taxon>Tylenchina</taxon>
        <taxon>Tylenchomorpha</taxon>
        <taxon>Tylenchoidea</taxon>
        <taxon>Meloidogynidae</taxon>
        <taxon>Meloidogyninae</taxon>
        <taxon>Meloidogyne</taxon>
    </lineage>
</organism>
<evidence type="ECO:0000313" key="1">
    <source>
        <dbReference type="Proteomes" id="UP000095281"/>
    </source>
</evidence>
<dbReference type="GO" id="GO:1990817">
    <property type="term" value="F:poly(A) RNA polymerase activity"/>
    <property type="evidence" value="ECO:0007669"/>
    <property type="project" value="TreeGrafter"/>
</dbReference>
<dbReference type="AlphaFoldDB" id="A0A1I8BEG8"/>
<dbReference type="GO" id="GO:0005634">
    <property type="term" value="C:nucleus"/>
    <property type="evidence" value="ECO:0007669"/>
    <property type="project" value="TreeGrafter"/>
</dbReference>
<keyword evidence="1" id="KW-1185">Reference proteome</keyword>
<protein>
    <submittedName>
        <fullName evidence="2">PAP_central domain-containing protein</fullName>
    </submittedName>
</protein>
<dbReference type="Gene3D" id="1.10.1410.10">
    <property type="match status" value="1"/>
</dbReference>
<dbReference type="WBParaSite" id="MhA1_Contig2092.frz3.gene6">
    <property type="protein sequence ID" value="MhA1_Contig2092.frz3.gene6"/>
    <property type="gene ID" value="MhA1_Contig2092.frz3.gene6"/>
</dbReference>
<dbReference type="PANTHER" id="PTHR10682">
    <property type="entry name" value="POLY A POLYMERASE"/>
    <property type="match status" value="1"/>
</dbReference>